<evidence type="ECO:0000256" key="15">
    <source>
        <dbReference type="PIRSR" id="PIRSR634183-3"/>
    </source>
</evidence>
<dbReference type="FunFam" id="1.10.540.10:FF:000007">
    <property type="entry name" value="Isovaleryl-CoA dehydrogenase, mitochondrial"/>
    <property type="match status" value="1"/>
</dbReference>
<dbReference type="InterPro" id="IPR009100">
    <property type="entry name" value="AcylCoA_DH/oxidase_NM_dom_sf"/>
</dbReference>
<dbReference type="Pfam" id="PF02771">
    <property type="entry name" value="Acyl-CoA_dh_N"/>
    <property type="match status" value="1"/>
</dbReference>
<feature type="binding site" evidence="14">
    <location>
        <begin position="742"/>
        <end position="745"/>
    </location>
    <ligand>
        <name>substrate</name>
    </ligand>
</feature>
<keyword evidence="8 15" id="KW-0274">FAD</keyword>
<evidence type="ECO:0000256" key="3">
    <source>
        <dbReference type="ARBA" id="ARBA00004898"/>
    </source>
</evidence>
<feature type="domain" description="Acyl-CoA dehydrogenase/oxidase N-terminal" evidence="18">
    <location>
        <begin position="508"/>
        <end position="620"/>
    </location>
</feature>
<dbReference type="InterPro" id="IPR037069">
    <property type="entry name" value="AcylCoA_DH/ox_N_sf"/>
</dbReference>
<dbReference type="GO" id="GO:0005739">
    <property type="term" value="C:mitochondrion"/>
    <property type="evidence" value="ECO:0007669"/>
    <property type="project" value="UniProtKB-SubCell"/>
</dbReference>
<keyword evidence="11" id="KW-0496">Mitochondrion</keyword>
<dbReference type="CDD" id="cd01156">
    <property type="entry name" value="IVD"/>
    <property type="match status" value="1"/>
</dbReference>
<organism evidence="19 20">
    <name type="scientific">Chlorella sorokiniana</name>
    <name type="common">Freshwater green alga</name>
    <dbReference type="NCBI Taxonomy" id="3076"/>
    <lineage>
        <taxon>Eukaryota</taxon>
        <taxon>Viridiplantae</taxon>
        <taxon>Chlorophyta</taxon>
        <taxon>core chlorophytes</taxon>
        <taxon>Trebouxiophyceae</taxon>
        <taxon>Chlorellales</taxon>
        <taxon>Chlorellaceae</taxon>
        <taxon>Chlorella clade</taxon>
        <taxon>Chlorella</taxon>
    </lineage>
</organism>
<dbReference type="InterPro" id="IPR036250">
    <property type="entry name" value="AcylCo_DH-like_C"/>
</dbReference>
<dbReference type="OrthoDB" id="510790at2759"/>
<evidence type="ECO:0000313" key="20">
    <source>
        <dbReference type="Proteomes" id="UP000239899"/>
    </source>
</evidence>
<dbReference type="InterPro" id="IPR023213">
    <property type="entry name" value="CAT-like_dom_sf"/>
</dbReference>
<reference evidence="19 20" key="1">
    <citation type="journal article" date="2018" name="Plant J.">
        <title>Genome sequences of Chlorella sorokiniana UTEX 1602 and Micractinium conductrix SAG 241.80: implications to maltose excretion by a green alga.</title>
        <authorList>
            <person name="Arriola M.B."/>
            <person name="Velmurugan N."/>
            <person name="Zhang Y."/>
            <person name="Plunkett M.H."/>
            <person name="Hondzo H."/>
            <person name="Barney B.M."/>
        </authorList>
    </citation>
    <scope>NUCLEOTIDE SEQUENCE [LARGE SCALE GENOMIC DNA]</scope>
    <source>
        <strain evidence="20">UTEX 1602</strain>
    </source>
</reference>
<dbReference type="PROSITE" id="PS00072">
    <property type="entry name" value="ACYL_COA_DH_1"/>
    <property type="match status" value="1"/>
</dbReference>
<dbReference type="InterPro" id="IPR006091">
    <property type="entry name" value="Acyl-CoA_Oxase/DH_mid-dom"/>
</dbReference>
<keyword evidence="9" id="KW-0809">Transit peptide</keyword>
<dbReference type="Proteomes" id="UP000239899">
    <property type="component" value="Unassembled WGS sequence"/>
</dbReference>
<dbReference type="PROSITE" id="PS00073">
    <property type="entry name" value="ACYL_COA_DH_2"/>
    <property type="match status" value="1"/>
</dbReference>
<evidence type="ECO:0000256" key="9">
    <source>
        <dbReference type="ARBA" id="ARBA00022946"/>
    </source>
</evidence>
<feature type="binding site" evidence="15">
    <location>
        <position position="781"/>
    </location>
    <ligand>
        <name>FAD</name>
        <dbReference type="ChEBI" id="CHEBI:57692"/>
    </ligand>
</feature>
<feature type="domain" description="Acyl-CoA dehydrogenase/oxidase C-terminal" evidence="16">
    <location>
        <begin position="731"/>
        <end position="879"/>
    </location>
</feature>
<dbReference type="Gene3D" id="3.30.559.10">
    <property type="entry name" value="Chloramphenicol acetyltransferase-like domain"/>
    <property type="match status" value="2"/>
</dbReference>
<evidence type="ECO:0000256" key="10">
    <source>
        <dbReference type="ARBA" id="ARBA00023002"/>
    </source>
</evidence>
<dbReference type="InterPro" id="IPR034183">
    <property type="entry name" value="IVD"/>
</dbReference>
<feature type="binding site" evidence="15">
    <location>
        <begin position="867"/>
        <end position="869"/>
    </location>
    <ligand>
        <name>FAD</name>
        <dbReference type="ChEBI" id="CHEBI:57692"/>
    </ligand>
</feature>
<dbReference type="EC" id="1.3.8.4" evidence="5"/>
<dbReference type="GO" id="GO:0050660">
    <property type="term" value="F:flavin adenine dinucleotide binding"/>
    <property type="evidence" value="ECO:0007669"/>
    <property type="project" value="InterPro"/>
</dbReference>
<protein>
    <recommendedName>
        <fullName evidence="6">Isovaleryl-CoA dehydrogenase, mitochondrial</fullName>
        <ecNumber evidence="5">1.3.8.4</ecNumber>
    </recommendedName>
</protein>
<feature type="binding site" evidence="15">
    <location>
        <begin position="838"/>
        <end position="842"/>
    </location>
    <ligand>
        <name>FAD</name>
        <dbReference type="ChEBI" id="CHEBI:57692"/>
    </ligand>
</feature>
<dbReference type="FunFam" id="2.40.110.10:FF:000004">
    <property type="entry name" value="Isovaleryl-CoA dehydrogenase, mitochondrial"/>
    <property type="match status" value="1"/>
</dbReference>
<evidence type="ECO:0000256" key="4">
    <source>
        <dbReference type="ARBA" id="ARBA00009347"/>
    </source>
</evidence>
<evidence type="ECO:0000256" key="11">
    <source>
        <dbReference type="ARBA" id="ARBA00023128"/>
    </source>
</evidence>
<dbReference type="GO" id="GO:0008470">
    <property type="term" value="F:3-methylbutanoyl-CoA dehydrogenase activity"/>
    <property type="evidence" value="ECO:0007669"/>
    <property type="project" value="UniProtKB-EC"/>
</dbReference>
<feature type="binding site" evidence="15">
    <location>
        <begin position="625"/>
        <end position="634"/>
    </location>
    <ligand>
        <name>FAD</name>
        <dbReference type="ChEBI" id="CHEBI:57692"/>
    </ligand>
</feature>
<evidence type="ECO:0000256" key="5">
    <source>
        <dbReference type="ARBA" id="ARBA00012044"/>
    </source>
</evidence>
<feature type="binding site" evidence="15">
    <location>
        <begin position="658"/>
        <end position="660"/>
    </location>
    <ligand>
        <name>FAD</name>
        <dbReference type="ChEBI" id="CHEBI:57692"/>
    </ligand>
</feature>
<dbReference type="STRING" id="3076.A0A2P6TKU9"/>
<dbReference type="SUPFAM" id="SSF56645">
    <property type="entry name" value="Acyl-CoA dehydrogenase NM domain-like"/>
    <property type="match status" value="1"/>
</dbReference>
<dbReference type="Gene3D" id="2.40.110.10">
    <property type="entry name" value="Butyryl-CoA Dehydrogenase, subunit A, domain 2"/>
    <property type="match status" value="1"/>
</dbReference>
<comment type="pathway">
    <text evidence="3">Amino-acid degradation; L-leucine degradation; (S)-3-hydroxy-3-methylglutaryl-CoA from 3-isovaleryl-CoA: step 1/3.</text>
</comment>
<dbReference type="SUPFAM" id="SSF52777">
    <property type="entry name" value="CoA-dependent acyltransferases"/>
    <property type="match status" value="1"/>
</dbReference>
<comment type="subcellular location">
    <subcellularLocation>
        <location evidence="2">Mitochondrion</location>
    </subcellularLocation>
</comment>
<dbReference type="EMBL" id="LHPG02000012">
    <property type="protein sequence ID" value="PRW44904.1"/>
    <property type="molecule type" value="Genomic_DNA"/>
</dbReference>
<dbReference type="AlphaFoldDB" id="A0A2P6TKU9"/>
<keyword evidence="7" id="KW-0285">Flavoprotein</keyword>
<dbReference type="Pfam" id="PF02458">
    <property type="entry name" value="Transferase"/>
    <property type="match status" value="1"/>
</dbReference>
<dbReference type="PANTHER" id="PTHR43884:SF12">
    <property type="entry name" value="ISOVALERYL-COA DEHYDROGENASE, MITOCHONDRIAL-RELATED"/>
    <property type="match status" value="1"/>
</dbReference>
<feature type="binding site" evidence="14">
    <location>
        <begin position="865"/>
        <end position="866"/>
    </location>
    <ligand>
        <name>substrate</name>
    </ligand>
</feature>
<feature type="binding site" evidence="14">
    <location>
        <position position="634"/>
    </location>
    <ligand>
        <name>substrate</name>
    </ligand>
</feature>
<evidence type="ECO:0000256" key="13">
    <source>
        <dbReference type="PIRSR" id="PIRSR634183-1"/>
    </source>
</evidence>
<evidence type="ECO:0000259" key="18">
    <source>
        <dbReference type="Pfam" id="PF02771"/>
    </source>
</evidence>
<feature type="domain" description="Acyl-CoA oxidase/dehydrogenase middle" evidence="17">
    <location>
        <begin position="624"/>
        <end position="719"/>
    </location>
</feature>
<dbReference type="InterPro" id="IPR006089">
    <property type="entry name" value="Acyl-CoA_DH_CS"/>
</dbReference>
<comment type="catalytic activity">
    <reaction evidence="12">
        <text>3-methylbutanoyl-CoA + oxidized [electron-transfer flavoprotein] + H(+) = 3-methylbut-2-enoyl-CoA + reduced [electron-transfer flavoprotein]</text>
        <dbReference type="Rhea" id="RHEA:12276"/>
        <dbReference type="Rhea" id="RHEA-COMP:10685"/>
        <dbReference type="Rhea" id="RHEA-COMP:10686"/>
        <dbReference type="ChEBI" id="CHEBI:15378"/>
        <dbReference type="ChEBI" id="CHEBI:57344"/>
        <dbReference type="ChEBI" id="CHEBI:57345"/>
        <dbReference type="ChEBI" id="CHEBI:57692"/>
        <dbReference type="ChEBI" id="CHEBI:58307"/>
        <dbReference type="EC" id="1.3.8.4"/>
    </reaction>
</comment>
<evidence type="ECO:0000256" key="12">
    <source>
        <dbReference type="ARBA" id="ARBA00052875"/>
    </source>
</evidence>
<dbReference type="Pfam" id="PF02770">
    <property type="entry name" value="Acyl-CoA_dh_M"/>
    <property type="match status" value="1"/>
</dbReference>
<dbReference type="InterPro" id="IPR009075">
    <property type="entry name" value="AcylCo_DH/oxidase_C"/>
</dbReference>
<feature type="binding site" evidence="14">
    <location>
        <position position="735"/>
    </location>
    <ligand>
        <name>substrate</name>
    </ligand>
</feature>
<dbReference type="SUPFAM" id="SSF47203">
    <property type="entry name" value="Acyl-CoA dehydrogenase C-terminal domain-like"/>
    <property type="match status" value="1"/>
</dbReference>
<name>A0A2P6TKU9_CHLSO</name>
<comment type="caution">
    <text evidence="19">The sequence shown here is derived from an EMBL/GenBank/DDBJ whole genome shotgun (WGS) entry which is preliminary data.</text>
</comment>
<evidence type="ECO:0000256" key="2">
    <source>
        <dbReference type="ARBA" id="ARBA00004173"/>
    </source>
</evidence>
<evidence type="ECO:0000256" key="6">
    <source>
        <dbReference type="ARBA" id="ARBA00018258"/>
    </source>
</evidence>
<evidence type="ECO:0000256" key="14">
    <source>
        <dbReference type="PIRSR" id="PIRSR634183-2"/>
    </source>
</evidence>
<dbReference type="PANTHER" id="PTHR43884">
    <property type="entry name" value="ACYL-COA DEHYDROGENASE"/>
    <property type="match status" value="1"/>
</dbReference>
<comment type="cofactor">
    <cofactor evidence="1 15">
        <name>FAD</name>
        <dbReference type="ChEBI" id="CHEBI:57692"/>
    </cofactor>
</comment>
<feature type="active site" description="Proton acceptor" evidence="13">
    <location>
        <position position="744"/>
    </location>
</feature>
<sequence length="885" mass="96660">MPLQLLGMLHPTLRIAGQHTLAAAGGATAPPLLTAADHERLRRDCQTGLELVKADKEVPESRRMFVPPPNSQLCHSMAFNYSYFFRGHAINPDLLKRALQTLADELPHLAGRGRVLASGSRVADCAIECNNEGIEVATASAPQIRLQDVGPHTWSVLTCGYPLESTPLPFYAQPPSHVAATKGQEPPLRIRLTNLGDGQVLSASFWHILADAGRGVKLLDRLSEHYRAAAAGQPVGTENTLTSDTRLFHSPADLMEAMAEEPPKDWASAHRANDKMTPWQWATAPWKMVQWGRRRYDVHLMYLPSPLLRRIKQAISAESDGFRVSTNDAVQGLLFALCSDLRGRPLVPPPGQFATTNSDLLHGLSLKDQSLQQRYFGNAVQALKPSGTVEDGAWEHKATPEERFIAAAATNARLIRQAITDFRKDVRGTLDALDELDQMASMPKLKLAANWVVKLGDLKTAAASSMAKFPLHTADFGGGGPLYMQCEMVPWYDWWSLVMPGSGSTEAELAEFREGVRAFAKEVVAPHAAEIDRLNGYPNGFEFWRTAGEMGLHGITVPTEHGGLGLGYLHHCIAMEELSRASGSVALSYGAHTNLCINQLVRNASREQLARYLPKLLTGEHVGALAMSEPNAGSDVVSMRCRAEKKDGYYVLNGSKMWITNGPIANTLIVYAKTQPDAGAHGITAFIIERGMKGFSTAQKLDKLGMQGSDTCELLFDNCEVPEENVLGRENQGVYVLMSGLDYERLVLSAGPLGIMQACLDTVLPYCRERSQFGKPIGEFQLVQGKLADMYAATQATRALVYATAREADASHANRKDCAAAILYAAENATRAALNSIQLLGGNGYTNEYPTGRFLRDAKLYEIGAGTSEIRRILIGRELFKQPAH</sequence>
<dbReference type="InterPro" id="IPR046373">
    <property type="entry name" value="Acyl-CoA_Oxase/DH_mid-dom_sf"/>
</dbReference>
<evidence type="ECO:0000256" key="8">
    <source>
        <dbReference type="ARBA" id="ARBA00022827"/>
    </source>
</evidence>
<dbReference type="Gene3D" id="1.20.140.10">
    <property type="entry name" value="Butyryl-CoA Dehydrogenase, subunit A, domain 3"/>
    <property type="match status" value="1"/>
</dbReference>
<gene>
    <name evidence="19" type="ORF">C2E21_6138</name>
</gene>
<proteinExistence type="inferred from homology"/>
<keyword evidence="20" id="KW-1185">Reference proteome</keyword>
<evidence type="ECO:0000259" key="16">
    <source>
        <dbReference type="Pfam" id="PF00441"/>
    </source>
</evidence>
<comment type="similarity">
    <text evidence="4">Belongs to the acyl-CoA dehydrogenase family.</text>
</comment>
<dbReference type="Gene3D" id="1.10.540.10">
    <property type="entry name" value="Acyl-CoA dehydrogenase/oxidase, N-terminal domain"/>
    <property type="match status" value="1"/>
</dbReference>
<dbReference type="FunFam" id="1.20.140.10:FF:000003">
    <property type="entry name" value="isovaleryl-CoA dehydrogenase, mitochondrial"/>
    <property type="match status" value="1"/>
</dbReference>
<dbReference type="InterPro" id="IPR013786">
    <property type="entry name" value="AcylCoA_DH/ox_N"/>
</dbReference>
<dbReference type="GO" id="GO:0006552">
    <property type="term" value="P:L-leucine catabolic process"/>
    <property type="evidence" value="ECO:0007669"/>
    <property type="project" value="TreeGrafter"/>
</dbReference>
<keyword evidence="10" id="KW-0560">Oxidoreductase</keyword>
<evidence type="ECO:0000313" key="19">
    <source>
        <dbReference type="EMBL" id="PRW44904.1"/>
    </source>
</evidence>
<accession>A0A2P6TKU9</accession>
<evidence type="ECO:0000256" key="7">
    <source>
        <dbReference type="ARBA" id="ARBA00022630"/>
    </source>
</evidence>
<evidence type="ECO:0000259" key="17">
    <source>
        <dbReference type="Pfam" id="PF02770"/>
    </source>
</evidence>
<dbReference type="Pfam" id="PF00441">
    <property type="entry name" value="Acyl-CoA_dh_1"/>
    <property type="match status" value="1"/>
</dbReference>
<feature type="binding site" evidence="15">
    <location>
        <position position="770"/>
    </location>
    <ligand>
        <name>FAD</name>
        <dbReference type="ChEBI" id="CHEBI:57692"/>
    </ligand>
</feature>
<evidence type="ECO:0000256" key="1">
    <source>
        <dbReference type="ARBA" id="ARBA00001974"/>
    </source>
</evidence>